<sequence>MLNQLDDELWCVDALQPLGPGVQFPARMTIVRLADGLWVHSPIAMDDALAAQINELGPVRHLVAPNCFHHLHMGPASARWPDAKVYAPVGLRAKRSDLRIDVDLVDGQGHWPDAIDVVEIAGAPALSEFVFLHRPSGTLVLCDLAFNMHEATGALTKLVLRMVGAWQRTTQSKLWRRITKDRAAAGRCCERMLALEFSRVIMSHGQIIEGADANQRLRDALEWMLAGK</sequence>
<gene>
    <name evidence="1" type="ORF">DB30_05575</name>
</gene>
<evidence type="ECO:0000313" key="2">
    <source>
        <dbReference type="Proteomes" id="UP000031599"/>
    </source>
</evidence>
<protein>
    <submittedName>
        <fullName evidence="1">Methanol oxidation glmU-like protein</fullName>
    </submittedName>
</protein>
<reference evidence="1 2" key="1">
    <citation type="submission" date="2014-12" db="EMBL/GenBank/DDBJ databases">
        <title>Genome assembly of Enhygromyxa salina DSM 15201.</title>
        <authorList>
            <person name="Sharma G."/>
            <person name="Subramanian S."/>
        </authorList>
    </citation>
    <scope>NUCLEOTIDE SEQUENCE [LARGE SCALE GENOMIC DNA]</scope>
    <source>
        <strain evidence="1 2">DSM 15201</strain>
    </source>
</reference>
<dbReference type="Pfam" id="PF14234">
    <property type="entry name" value="DUF4336"/>
    <property type="match status" value="1"/>
</dbReference>
<organism evidence="1 2">
    <name type="scientific">Enhygromyxa salina</name>
    <dbReference type="NCBI Taxonomy" id="215803"/>
    <lineage>
        <taxon>Bacteria</taxon>
        <taxon>Pseudomonadati</taxon>
        <taxon>Myxococcota</taxon>
        <taxon>Polyangia</taxon>
        <taxon>Nannocystales</taxon>
        <taxon>Nannocystaceae</taxon>
        <taxon>Enhygromyxa</taxon>
    </lineage>
</organism>
<comment type="caution">
    <text evidence="1">The sequence shown here is derived from an EMBL/GenBank/DDBJ whole genome shotgun (WGS) entry which is preliminary data.</text>
</comment>
<evidence type="ECO:0000313" key="1">
    <source>
        <dbReference type="EMBL" id="KIG15458.1"/>
    </source>
</evidence>
<dbReference type="RefSeq" id="WP_052551619.1">
    <property type="nucleotide sequence ID" value="NZ_JMCC02000053.1"/>
</dbReference>
<dbReference type="PANTHER" id="PTHR33835">
    <property type="entry name" value="YALI0C07656P"/>
    <property type="match status" value="1"/>
</dbReference>
<dbReference type="AlphaFoldDB" id="A0A0C1ZWM5"/>
<dbReference type="PANTHER" id="PTHR33835:SF1">
    <property type="entry name" value="METALLO-BETA-LACTAMASE DOMAIN-CONTAINING PROTEIN"/>
    <property type="match status" value="1"/>
</dbReference>
<dbReference type="EMBL" id="JMCC02000053">
    <property type="protein sequence ID" value="KIG15458.1"/>
    <property type="molecule type" value="Genomic_DNA"/>
</dbReference>
<dbReference type="SUPFAM" id="SSF56281">
    <property type="entry name" value="Metallo-hydrolase/oxidoreductase"/>
    <property type="match status" value="1"/>
</dbReference>
<dbReference type="Gene3D" id="3.60.15.10">
    <property type="entry name" value="Ribonuclease Z/Hydroxyacylglutathione hydrolase-like"/>
    <property type="match status" value="1"/>
</dbReference>
<proteinExistence type="predicted"/>
<dbReference type="InterPro" id="IPR025638">
    <property type="entry name" value="DUF4336"/>
</dbReference>
<name>A0A0C1ZWM5_9BACT</name>
<dbReference type="Proteomes" id="UP000031599">
    <property type="component" value="Unassembled WGS sequence"/>
</dbReference>
<accession>A0A0C1ZWM5</accession>
<dbReference type="InterPro" id="IPR036866">
    <property type="entry name" value="RibonucZ/Hydroxyglut_hydro"/>
</dbReference>